<dbReference type="Gene3D" id="1.10.760.10">
    <property type="entry name" value="Cytochrome c-like domain"/>
    <property type="match status" value="1"/>
</dbReference>
<keyword evidence="3 4" id="KW-0408">Iron</keyword>
<proteinExistence type="predicted"/>
<dbReference type="Pfam" id="PF00034">
    <property type="entry name" value="Cytochrom_C"/>
    <property type="match status" value="1"/>
</dbReference>
<dbReference type="SUPFAM" id="SSF46626">
    <property type="entry name" value="Cytochrome c"/>
    <property type="match status" value="1"/>
</dbReference>
<dbReference type="RefSeq" id="WP_124084684.1">
    <property type="nucleotide sequence ID" value="NZ_UXAW01000031.1"/>
</dbReference>
<reference evidence="7 8" key="1">
    <citation type="submission" date="2018-11" db="EMBL/GenBank/DDBJ databases">
        <authorList>
            <person name="Criscuolo A."/>
        </authorList>
    </citation>
    <scope>NUCLEOTIDE SEQUENCE [LARGE SCALE GENOMIC DNA]</scope>
    <source>
        <strain evidence="7">ACIP111625</strain>
    </source>
</reference>
<feature type="signal peptide" evidence="5">
    <location>
        <begin position="1"/>
        <end position="24"/>
    </location>
</feature>
<evidence type="ECO:0000256" key="5">
    <source>
        <dbReference type="SAM" id="SignalP"/>
    </source>
</evidence>
<dbReference type="InterPro" id="IPR036909">
    <property type="entry name" value="Cyt_c-like_dom_sf"/>
</dbReference>
<keyword evidence="8" id="KW-1185">Reference proteome</keyword>
<feature type="domain" description="Cytochrome c" evidence="6">
    <location>
        <begin position="24"/>
        <end position="130"/>
    </location>
</feature>
<keyword evidence="2 4" id="KW-0479">Metal-binding</keyword>
<dbReference type="OrthoDB" id="9793634at2"/>
<evidence type="ECO:0000259" key="6">
    <source>
        <dbReference type="PROSITE" id="PS51007"/>
    </source>
</evidence>
<evidence type="ECO:0000313" key="8">
    <source>
        <dbReference type="Proteomes" id="UP000277498"/>
    </source>
</evidence>
<evidence type="ECO:0000256" key="1">
    <source>
        <dbReference type="ARBA" id="ARBA00022617"/>
    </source>
</evidence>
<dbReference type="InterPro" id="IPR009056">
    <property type="entry name" value="Cyt_c-like_dom"/>
</dbReference>
<accession>A0A3P5WGM8</accession>
<dbReference type="NCBIfam" id="TIGR04485">
    <property type="entry name" value="thiosulf_SoxX"/>
    <property type="match status" value="1"/>
</dbReference>
<name>A0A3P5WGM8_9RHOB</name>
<dbReference type="GO" id="GO:0009055">
    <property type="term" value="F:electron transfer activity"/>
    <property type="evidence" value="ECO:0007669"/>
    <property type="project" value="InterPro"/>
</dbReference>
<dbReference type="GO" id="GO:0046872">
    <property type="term" value="F:metal ion binding"/>
    <property type="evidence" value="ECO:0007669"/>
    <property type="project" value="UniProtKB-KW"/>
</dbReference>
<organism evidence="7 8">
    <name type="scientific">Pseudogemmobacter humi</name>
    <dbReference type="NCBI Taxonomy" id="2483812"/>
    <lineage>
        <taxon>Bacteria</taxon>
        <taxon>Pseudomonadati</taxon>
        <taxon>Pseudomonadota</taxon>
        <taxon>Alphaproteobacteria</taxon>
        <taxon>Rhodobacterales</taxon>
        <taxon>Paracoccaceae</taxon>
        <taxon>Pseudogemmobacter</taxon>
    </lineage>
</organism>
<dbReference type="InterPro" id="IPR030999">
    <property type="entry name" value="Thiosulf_SoxX"/>
</dbReference>
<feature type="chain" id="PRO_5017956357" evidence="5">
    <location>
        <begin position="25"/>
        <end position="130"/>
    </location>
</feature>
<evidence type="ECO:0000256" key="3">
    <source>
        <dbReference type="ARBA" id="ARBA00023004"/>
    </source>
</evidence>
<evidence type="ECO:0000313" key="7">
    <source>
        <dbReference type="EMBL" id="VDC19839.1"/>
    </source>
</evidence>
<dbReference type="PROSITE" id="PS51007">
    <property type="entry name" value="CYTC"/>
    <property type="match status" value="1"/>
</dbReference>
<sequence>MVRYHHLTAIWLICAGPALSPALAQQSSGAELIRDSAKGNCSICHVIPGIGLPEEAQGDIGPSLAGVGGRLTEAELRARIIDARKFNPQTVMPPYGTNEGMTDVNPRYRGKPILTEGEIHAIAGWLAMQK</sequence>
<dbReference type="Proteomes" id="UP000277498">
    <property type="component" value="Unassembled WGS sequence"/>
</dbReference>
<evidence type="ECO:0000256" key="2">
    <source>
        <dbReference type="ARBA" id="ARBA00022723"/>
    </source>
</evidence>
<dbReference type="AlphaFoldDB" id="A0A3P5WGM8"/>
<gene>
    <name evidence="7" type="ORF">XINFAN_00240</name>
</gene>
<dbReference type="GO" id="GO:0020037">
    <property type="term" value="F:heme binding"/>
    <property type="evidence" value="ECO:0007669"/>
    <property type="project" value="InterPro"/>
</dbReference>
<evidence type="ECO:0000256" key="4">
    <source>
        <dbReference type="PROSITE-ProRule" id="PRU00433"/>
    </source>
</evidence>
<dbReference type="EMBL" id="UXAW01000031">
    <property type="protein sequence ID" value="VDC19839.1"/>
    <property type="molecule type" value="Genomic_DNA"/>
</dbReference>
<keyword evidence="1 4" id="KW-0349">Heme</keyword>
<keyword evidence="5" id="KW-0732">Signal</keyword>
<protein>
    <submittedName>
        <fullName evidence="7">Cytochrome c</fullName>
    </submittedName>
</protein>